<dbReference type="SMART" id="SM00448">
    <property type="entry name" value="REC"/>
    <property type="match status" value="1"/>
</dbReference>
<proteinExistence type="predicted"/>
<protein>
    <submittedName>
        <fullName evidence="4">Response regulator</fullName>
    </submittedName>
</protein>
<dbReference type="Proteomes" id="UP000441754">
    <property type="component" value="Unassembled WGS sequence"/>
</dbReference>
<dbReference type="Gene3D" id="3.40.50.2300">
    <property type="match status" value="1"/>
</dbReference>
<reference evidence="4 5" key="1">
    <citation type="journal article" date="2018" name="Antonie Van Leeuwenhoek">
        <title>Larkinella terrae sp. nov., isolated from soil on Jeju Island, South Korea.</title>
        <authorList>
            <person name="Ten L.N."/>
            <person name="Jeon J."/>
            <person name="Park S.J."/>
            <person name="Park S."/>
            <person name="Lee S.Y."/>
            <person name="Kim M.K."/>
            <person name="Jung H.Y."/>
        </authorList>
    </citation>
    <scope>NUCLEOTIDE SEQUENCE [LARGE SCALE GENOMIC DNA]</scope>
    <source>
        <strain evidence="4 5">KCTC 52001</strain>
    </source>
</reference>
<evidence type="ECO:0000256" key="2">
    <source>
        <dbReference type="PROSITE-ProRule" id="PRU00169"/>
    </source>
</evidence>
<dbReference type="PANTHER" id="PTHR44591">
    <property type="entry name" value="STRESS RESPONSE REGULATOR PROTEIN 1"/>
    <property type="match status" value="1"/>
</dbReference>
<comment type="caution">
    <text evidence="4">The sequence shown here is derived from an EMBL/GenBank/DDBJ whole genome shotgun (WGS) entry which is preliminary data.</text>
</comment>
<dbReference type="OrthoDB" id="673187at2"/>
<dbReference type="EMBL" id="WJXZ01000014">
    <property type="protein sequence ID" value="MRS65315.1"/>
    <property type="molecule type" value="Genomic_DNA"/>
</dbReference>
<name>A0A7K0EU27_9BACT</name>
<gene>
    <name evidence="4" type="ORF">GJJ30_28725</name>
</gene>
<keyword evidence="1 2" id="KW-0597">Phosphoprotein</keyword>
<feature type="domain" description="Response regulatory" evidence="3">
    <location>
        <begin position="6"/>
        <end position="126"/>
    </location>
</feature>
<evidence type="ECO:0000256" key="1">
    <source>
        <dbReference type="ARBA" id="ARBA00022553"/>
    </source>
</evidence>
<organism evidence="4 5">
    <name type="scientific">Larkinella terrae</name>
    <dbReference type="NCBI Taxonomy" id="2025311"/>
    <lineage>
        <taxon>Bacteria</taxon>
        <taxon>Pseudomonadati</taxon>
        <taxon>Bacteroidota</taxon>
        <taxon>Cytophagia</taxon>
        <taxon>Cytophagales</taxon>
        <taxon>Spirosomataceae</taxon>
        <taxon>Larkinella</taxon>
    </lineage>
</organism>
<evidence type="ECO:0000259" key="3">
    <source>
        <dbReference type="PROSITE" id="PS50110"/>
    </source>
</evidence>
<accession>A0A7K0EU27</accession>
<sequence>MIVERSIYIVDDHADFRFILKQLFSMAVPRSTTRLFENGQALLDGLNQSDALPVLILMDCHMPVLDGYQTILQLKQSAAYRHIPVVMMSSEADSSEIRNLYRAGANSFIRKPIEFTAQMELVAQLGKYWLDTNLIE</sequence>
<keyword evidence="5" id="KW-1185">Reference proteome</keyword>
<dbReference type="PANTHER" id="PTHR44591:SF3">
    <property type="entry name" value="RESPONSE REGULATORY DOMAIN-CONTAINING PROTEIN"/>
    <property type="match status" value="1"/>
</dbReference>
<dbReference type="AlphaFoldDB" id="A0A7K0EU27"/>
<evidence type="ECO:0000313" key="5">
    <source>
        <dbReference type="Proteomes" id="UP000441754"/>
    </source>
</evidence>
<dbReference type="GO" id="GO:0000160">
    <property type="term" value="P:phosphorelay signal transduction system"/>
    <property type="evidence" value="ECO:0007669"/>
    <property type="project" value="InterPro"/>
</dbReference>
<dbReference type="RefSeq" id="WP_154178598.1">
    <property type="nucleotide sequence ID" value="NZ_WJXZ01000014.1"/>
</dbReference>
<evidence type="ECO:0000313" key="4">
    <source>
        <dbReference type="EMBL" id="MRS65315.1"/>
    </source>
</evidence>
<dbReference type="InterPro" id="IPR001789">
    <property type="entry name" value="Sig_transdc_resp-reg_receiver"/>
</dbReference>
<dbReference type="InterPro" id="IPR050595">
    <property type="entry name" value="Bact_response_regulator"/>
</dbReference>
<dbReference type="PROSITE" id="PS50110">
    <property type="entry name" value="RESPONSE_REGULATORY"/>
    <property type="match status" value="1"/>
</dbReference>
<feature type="modified residue" description="4-aspartylphosphate" evidence="2">
    <location>
        <position position="59"/>
    </location>
</feature>
<dbReference type="InterPro" id="IPR011006">
    <property type="entry name" value="CheY-like_superfamily"/>
</dbReference>
<dbReference type="Pfam" id="PF00072">
    <property type="entry name" value="Response_reg"/>
    <property type="match status" value="1"/>
</dbReference>
<dbReference type="SUPFAM" id="SSF52172">
    <property type="entry name" value="CheY-like"/>
    <property type="match status" value="1"/>
</dbReference>